<keyword evidence="1" id="KW-0560">Oxidoreductase</keyword>
<protein>
    <submittedName>
        <fullName evidence="2">SDR family oxidoreductase</fullName>
    </submittedName>
</protein>
<comment type="caution">
    <text evidence="2">The sequence shown here is derived from an EMBL/GenBank/DDBJ whole genome shotgun (WGS) entry which is preliminary data.</text>
</comment>
<dbReference type="SUPFAM" id="SSF51735">
    <property type="entry name" value="NAD(P)-binding Rossmann-fold domains"/>
    <property type="match status" value="1"/>
</dbReference>
<dbReference type="PANTHER" id="PTHR43157:SF31">
    <property type="entry name" value="PHOSPHATIDYLINOSITOL-GLYCAN BIOSYNTHESIS CLASS F PROTEIN"/>
    <property type="match status" value="1"/>
</dbReference>
<evidence type="ECO:0000313" key="3">
    <source>
        <dbReference type="Proteomes" id="UP001500831"/>
    </source>
</evidence>
<dbReference type="Proteomes" id="UP001500831">
    <property type="component" value="Unassembled WGS sequence"/>
</dbReference>
<dbReference type="EMBL" id="BAAAVI010000056">
    <property type="protein sequence ID" value="GAA2895952.1"/>
    <property type="molecule type" value="Genomic_DNA"/>
</dbReference>
<evidence type="ECO:0000313" key="2">
    <source>
        <dbReference type="EMBL" id="GAA2895952.1"/>
    </source>
</evidence>
<dbReference type="Pfam" id="PF00106">
    <property type="entry name" value="adh_short"/>
    <property type="match status" value="1"/>
</dbReference>
<keyword evidence="3" id="KW-1185">Reference proteome</keyword>
<proteinExistence type="predicted"/>
<dbReference type="PRINTS" id="PR00081">
    <property type="entry name" value="GDHRDH"/>
</dbReference>
<reference evidence="3" key="1">
    <citation type="journal article" date="2019" name="Int. J. Syst. Evol. Microbiol.">
        <title>The Global Catalogue of Microorganisms (GCM) 10K type strain sequencing project: providing services to taxonomists for standard genome sequencing and annotation.</title>
        <authorList>
            <consortium name="The Broad Institute Genomics Platform"/>
            <consortium name="The Broad Institute Genome Sequencing Center for Infectious Disease"/>
            <person name="Wu L."/>
            <person name="Ma J."/>
        </authorList>
    </citation>
    <scope>NUCLEOTIDE SEQUENCE [LARGE SCALE GENOMIC DNA]</scope>
    <source>
        <strain evidence="3">JCM 6242</strain>
    </source>
</reference>
<evidence type="ECO:0000256" key="1">
    <source>
        <dbReference type="ARBA" id="ARBA00023002"/>
    </source>
</evidence>
<gene>
    <name evidence="2" type="ORF">GCM10010517_60860</name>
</gene>
<dbReference type="PANTHER" id="PTHR43157">
    <property type="entry name" value="PHOSPHATIDYLINOSITOL-GLYCAN BIOSYNTHESIS CLASS F PROTEIN-RELATED"/>
    <property type="match status" value="1"/>
</dbReference>
<name>A0ABP6ILE0_9ACTN</name>
<organism evidence="2 3">
    <name type="scientific">Streptosporangium fragile</name>
    <dbReference type="NCBI Taxonomy" id="46186"/>
    <lineage>
        <taxon>Bacteria</taxon>
        <taxon>Bacillati</taxon>
        <taxon>Actinomycetota</taxon>
        <taxon>Actinomycetes</taxon>
        <taxon>Streptosporangiales</taxon>
        <taxon>Streptosporangiaceae</taxon>
        <taxon>Streptosporangium</taxon>
    </lineage>
</organism>
<dbReference type="InterPro" id="IPR036291">
    <property type="entry name" value="NAD(P)-bd_dom_sf"/>
</dbReference>
<dbReference type="Gene3D" id="3.40.50.720">
    <property type="entry name" value="NAD(P)-binding Rossmann-like Domain"/>
    <property type="match status" value="1"/>
</dbReference>
<dbReference type="RefSeq" id="WP_344978745.1">
    <property type="nucleotide sequence ID" value="NZ_BAAAVI010000056.1"/>
</dbReference>
<sequence length="298" mass="31733">MNTVEAGRSAPVPTAVVTGGGRGIGYAVAAELLRNRCDVVLVARDRERGEAAQRSLAASAGASARLVVGDLSGVRTVRATAEALREACPRIDVLVHNAGLWPSRRTLNEDGLEQAFVTNHLAPFLLNHELEPVLVASAARVVQVGAGLYVKGKADPERTPAGLDFHPVRTYADTKLCNLLLVPLFAGRWRDTGVTINAVHPGVIRTGLGDRGGPLGYLLKVVKLLWKSPEAGARPVVRLALAEEVAGLTGRYFELEQERPPAPVATDTALAERLWDQALELTGLNRTPPPVRDDIAGP</sequence>
<accession>A0ABP6ILE0</accession>
<dbReference type="InterPro" id="IPR002347">
    <property type="entry name" value="SDR_fam"/>
</dbReference>